<evidence type="ECO:0000313" key="1">
    <source>
        <dbReference type="EMBL" id="MFD2638751.1"/>
    </source>
</evidence>
<dbReference type="Proteomes" id="UP001597452">
    <property type="component" value="Unassembled WGS sequence"/>
</dbReference>
<reference evidence="2" key="1">
    <citation type="journal article" date="2019" name="Int. J. Syst. Evol. Microbiol.">
        <title>The Global Catalogue of Microorganisms (GCM) 10K type strain sequencing project: providing services to taxonomists for standard genome sequencing and annotation.</title>
        <authorList>
            <consortium name="The Broad Institute Genomics Platform"/>
            <consortium name="The Broad Institute Genome Sequencing Center for Infectious Disease"/>
            <person name="Wu L."/>
            <person name="Ma J."/>
        </authorList>
    </citation>
    <scope>NUCLEOTIDE SEQUENCE [LARGE SCALE GENOMIC DNA]</scope>
    <source>
        <strain evidence="2">TISTR 1571</strain>
    </source>
</reference>
<keyword evidence="2" id="KW-1185">Reference proteome</keyword>
<gene>
    <name evidence="1" type="ORF">ACFSW4_07745</name>
</gene>
<sequence length="273" mass="32462">MYNRVNKLSKNYKKGLEKIKINPCAFCNGEETFYYVLYKNILIGNVKGYALINPNGHTSKDEAKNVFTAHMMFAVTVNNIKNLSERTQVELNSHSTVKNYLNKVLSLDILDPNQREIFQNAYEVLNDMFQLQEEFEERWKEANSLLEEINNKGFFSNNDLEILIKYLPLFNLIQYKQLHTRFKNSKDFDFVYKHREVFDEAEISFDNKILKSMITDVIYDELNNSINKITKNINITSVDTYETIYEKWNTYYREGLNQRVNDSLNLLRYPQIW</sequence>
<proteinExistence type="predicted"/>
<dbReference type="EMBL" id="JBHUMZ010000019">
    <property type="protein sequence ID" value="MFD2638751.1"/>
    <property type="molecule type" value="Genomic_DNA"/>
</dbReference>
<accession>A0ABW5QA59</accession>
<comment type="caution">
    <text evidence="1">The sequence shown here is derived from an EMBL/GenBank/DDBJ whole genome shotgun (WGS) entry which is preliminary data.</text>
</comment>
<protein>
    <submittedName>
        <fullName evidence="1">Uncharacterized protein</fullName>
    </submittedName>
</protein>
<evidence type="ECO:0000313" key="2">
    <source>
        <dbReference type="Proteomes" id="UP001597452"/>
    </source>
</evidence>
<name>A0ABW5QA59_9BACI</name>
<organism evidence="1 2">
    <name type="scientific">Piscibacillus salipiscarius</name>
    <dbReference type="NCBI Taxonomy" id="299480"/>
    <lineage>
        <taxon>Bacteria</taxon>
        <taxon>Bacillati</taxon>
        <taxon>Bacillota</taxon>
        <taxon>Bacilli</taxon>
        <taxon>Bacillales</taxon>
        <taxon>Bacillaceae</taxon>
        <taxon>Piscibacillus</taxon>
    </lineage>
</organism>